<dbReference type="Proteomes" id="UP000192923">
    <property type="component" value="Unassembled WGS sequence"/>
</dbReference>
<gene>
    <name evidence="2" type="ORF">SAMN02949497_2933</name>
</gene>
<keyword evidence="1" id="KW-0732">Signal</keyword>
<name>A0A1Y6CY38_9GAMM</name>
<feature type="signal peptide" evidence="1">
    <location>
        <begin position="1"/>
        <end position="24"/>
    </location>
</feature>
<keyword evidence="3" id="KW-1185">Reference proteome</keyword>
<reference evidence="2 3" key="1">
    <citation type="submission" date="2016-12" db="EMBL/GenBank/DDBJ databases">
        <authorList>
            <person name="Song W.-J."/>
            <person name="Kurnit D.M."/>
        </authorList>
    </citation>
    <scope>NUCLEOTIDE SEQUENCE [LARGE SCALE GENOMIC DNA]</scope>
    <source>
        <strain evidence="2 3">175</strain>
    </source>
</reference>
<dbReference type="AlphaFoldDB" id="A0A1Y6CY38"/>
<sequence>MNILSKLAASLVSASALTGCTSFAIQQQGKPWPGHYADCPSVYTLSRMEWASLAWAVSGAPKPGDACLKHYYTKADPGGFYRDINQYMAPFYVLSLPADAMVDTMALPFTLPTALAED</sequence>
<evidence type="ECO:0008006" key="4">
    <source>
        <dbReference type="Google" id="ProtNLM"/>
    </source>
</evidence>
<protein>
    <recommendedName>
        <fullName evidence="4">YceK/YidQ family lipoprotein</fullName>
    </recommendedName>
</protein>
<feature type="chain" id="PRO_5012102335" description="YceK/YidQ family lipoprotein" evidence="1">
    <location>
        <begin position="25"/>
        <end position="118"/>
    </location>
</feature>
<dbReference type="EMBL" id="FXAM01000001">
    <property type="protein sequence ID" value="SMF95568.1"/>
    <property type="molecule type" value="Genomic_DNA"/>
</dbReference>
<evidence type="ECO:0000313" key="2">
    <source>
        <dbReference type="EMBL" id="SMF95568.1"/>
    </source>
</evidence>
<proteinExistence type="predicted"/>
<evidence type="ECO:0000313" key="3">
    <source>
        <dbReference type="Proteomes" id="UP000192923"/>
    </source>
</evidence>
<evidence type="ECO:0000256" key="1">
    <source>
        <dbReference type="SAM" id="SignalP"/>
    </source>
</evidence>
<dbReference type="RefSeq" id="WP_176225243.1">
    <property type="nucleotide sequence ID" value="NZ_FXAM01000001.1"/>
</dbReference>
<accession>A0A1Y6CY38</accession>
<dbReference type="PROSITE" id="PS51257">
    <property type="entry name" value="PROKAR_LIPOPROTEIN"/>
    <property type="match status" value="1"/>
</dbReference>
<organism evidence="2 3">
    <name type="scientific">Methylomagnum ishizawai</name>
    <dbReference type="NCBI Taxonomy" id="1760988"/>
    <lineage>
        <taxon>Bacteria</taxon>
        <taxon>Pseudomonadati</taxon>
        <taxon>Pseudomonadota</taxon>
        <taxon>Gammaproteobacteria</taxon>
        <taxon>Methylococcales</taxon>
        <taxon>Methylococcaceae</taxon>
        <taxon>Methylomagnum</taxon>
    </lineage>
</organism>